<keyword evidence="8" id="KW-1185">Reference proteome</keyword>
<evidence type="ECO:0000256" key="3">
    <source>
        <dbReference type="ARBA" id="ARBA00023163"/>
    </source>
</evidence>
<dbReference type="GO" id="GO:0046983">
    <property type="term" value="F:protein dimerization activity"/>
    <property type="evidence" value="ECO:0007669"/>
    <property type="project" value="InterPro"/>
</dbReference>
<evidence type="ECO:0000313" key="9">
    <source>
        <dbReference type="WBParaSite" id="ASIM_0001471401-mRNA-1"/>
    </source>
</evidence>
<dbReference type="AlphaFoldDB" id="A0A158PPH9"/>
<dbReference type="EMBL" id="UYRR01031626">
    <property type="protein sequence ID" value="VDK51549.1"/>
    <property type="molecule type" value="Genomic_DNA"/>
</dbReference>
<evidence type="ECO:0000313" key="7">
    <source>
        <dbReference type="EMBL" id="VDK51549.1"/>
    </source>
</evidence>
<evidence type="ECO:0000256" key="4">
    <source>
        <dbReference type="ARBA" id="ARBA00023242"/>
    </source>
</evidence>
<dbReference type="SMART" id="SM00353">
    <property type="entry name" value="HLH"/>
    <property type="match status" value="1"/>
</dbReference>
<gene>
    <name evidence="7" type="ORF">ASIM_LOCUS14124</name>
</gene>
<dbReference type="WBParaSite" id="ASIM_0001471401-mRNA-1">
    <property type="protein sequence ID" value="ASIM_0001471401-mRNA-1"/>
    <property type="gene ID" value="ASIM_0001471401"/>
</dbReference>
<evidence type="ECO:0000256" key="2">
    <source>
        <dbReference type="ARBA" id="ARBA00023015"/>
    </source>
</evidence>
<comment type="subcellular location">
    <subcellularLocation>
        <location evidence="1">Nucleus</location>
    </subcellularLocation>
</comment>
<proteinExistence type="predicted"/>
<dbReference type="InterPro" id="IPR011598">
    <property type="entry name" value="bHLH_dom"/>
</dbReference>
<protein>
    <submittedName>
        <fullName evidence="9">Transcription cofactor HES-6 (inferred by orthology to a human protein)</fullName>
    </submittedName>
</protein>
<evidence type="ECO:0000256" key="5">
    <source>
        <dbReference type="SAM" id="MobiDB-lite"/>
    </source>
</evidence>
<reference evidence="7 8" key="2">
    <citation type="submission" date="2018-11" db="EMBL/GenBank/DDBJ databases">
        <authorList>
            <consortium name="Pathogen Informatics"/>
        </authorList>
    </citation>
    <scope>NUCLEOTIDE SEQUENCE [LARGE SCALE GENOMIC DNA]</scope>
</reference>
<organism evidence="9">
    <name type="scientific">Anisakis simplex</name>
    <name type="common">Herring worm</name>
    <dbReference type="NCBI Taxonomy" id="6269"/>
    <lineage>
        <taxon>Eukaryota</taxon>
        <taxon>Metazoa</taxon>
        <taxon>Ecdysozoa</taxon>
        <taxon>Nematoda</taxon>
        <taxon>Chromadorea</taxon>
        <taxon>Rhabditida</taxon>
        <taxon>Spirurina</taxon>
        <taxon>Ascaridomorpha</taxon>
        <taxon>Ascaridoidea</taxon>
        <taxon>Anisakidae</taxon>
        <taxon>Anisakis</taxon>
        <taxon>Anisakis simplex complex</taxon>
    </lineage>
</organism>
<keyword evidence="3" id="KW-0804">Transcription</keyword>
<dbReference type="CDD" id="cd11410">
    <property type="entry name" value="bHLH_O_HES"/>
    <property type="match status" value="1"/>
</dbReference>
<feature type="compositionally biased region" description="Low complexity" evidence="5">
    <location>
        <begin position="191"/>
        <end position="209"/>
    </location>
</feature>
<feature type="region of interest" description="Disordered" evidence="5">
    <location>
        <begin position="189"/>
        <end position="228"/>
    </location>
</feature>
<dbReference type="OrthoDB" id="6085656at2759"/>
<dbReference type="InterPro" id="IPR050370">
    <property type="entry name" value="HES_HEY"/>
</dbReference>
<dbReference type="Gene3D" id="4.10.280.10">
    <property type="entry name" value="Helix-loop-helix DNA-binding domain"/>
    <property type="match status" value="1"/>
</dbReference>
<evidence type="ECO:0000259" key="6">
    <source>
        <dbReference type="PROSITE" id="PS50888"/>
    </source>
</evidence>
<feature type="domain" description="BHLH" evidence="6">
    <location>
        <begin position="27"/>
        <end position="85"/>
    </location>
</feature>
<reference evidence="9" key="1">
    <citation type="submission" date="2016-04" db="UniProtKB">
        <authorList>
            <consortium name="WormBaseParasite"/>
        </authorList>
    </citation>
    <scope>IDENTIFICATION</scope>
</reference>
<evidence type="ECO:0000256" key="1">
    <source>
        <dbReference type="ARBA" id="ARBA00004123"/>
    </source>
</evidence>
<dbReference type="GO" id="GO:0005634">
    <property type="term" value="C:nucleus"/>
    <property type="evidence" value="ECO:0007669"/>
    <property type="project" value="UniProtKB-SubCell"/>
</dbReference>
<dbReference type="SUPFAM" id="SSF47459">
    <property type="entry name" value="HLH, helix-loop-helix DNA-binding domain"/>
    <property type="match status" value="1"/>
</dbReference>
<name>A0A158PPH9_ANISI</name>
<sequence>MLRIDVDLREHVGSDEPEQSEQSIINNKKANKPLMEKRRRARINRCLHEMKEMLVDGFQKAASPGQSKWEKADILEMSVAYMRQMQKHRIKLPHGRAGYNNKAELDDRIAAQQKSSPSIVEGFSECVREIQRFNRDVKLITSSASTVIDEYSTKLVQHLTIQLHKLAMQQMHLTKSQISPAELDHFPVQVSSNSSSKDSPTYSSSQSTSPNGVKRRRKSSSDHDDRQQVLMPLFPSTNSLSHPIPERTNLDQATASVTNTFTHFANQRVLPMNNAALQRQQYQQHLLGQFLTDANAVNVKQHLQQQISPLIWPTLATADLFMPCGANLNGIGNPWISGLWRPF</sequence>
<dbReference type="PROSITE" id="PS50888">
    <property type="entry name" value="BHLH"/>
    <property type="match status" value="1"/>
</dbReference>
<accession>A0A158PPH9</accession>
<evidence type="ECO:0000313" key="8">
    <source>
        <dbReference type="Proteomes" id="UP000267096"/>
    </source>
</evidence>
<dbReference type="Pfam" id="PF00010">
    <property type="entry name" value="HLH"/>
    <property type="match status" value="1"/>
</dbReference>
<keyword evidence="4" id="KW-0539">Nucleus</keyword>
<dbReference type="PANTHER" id="PTHR10985">
    <property type="entry name" value="BASIC HELIX-LOOP-HELIX TRANSCRIPTION FACTOR, HES-RELATED"/>
    <property type="match status" value="1"/>
</dbReference>
<keyword evidence="2" id="KW-0805">Transcription regulation</keyword>
<dbReference type="Proteomes" id="UP000267096">
    <property type="component" value="Unassembled WGS sequence"/>
</dbReference>
<dbReference type="InterPro" id="IPR036638">
    <property type="entry name" value="HLH_DNA-bd_sf"/>
</dbReference>